<evidence type="ECO:0000256" key="9">
    <source>
        <dbReference type="HAMAP-Rule" id="MF_00151"/>
    </source>
</evidence>
<dbReference type="Proteomes" id="UP000443582">
    <property type="component" value="Unassembled WGS sequence"/>
</dbReference>
<keyword evidence="12" id="KW-1185">Reference proteome</keyword>
<sequence>MKRAIYPGTFDPFTNGHKDILMRSLSVFDEVIILVAHNRNKKPFFTADERVAMLEETFKDEPRVKADKWEGLIVDYAKENEISSIIRGLRPTGDFEAEFQMASMNKRLYPEIETVFFITERDNYYVSSSLVKEIHKHGKLIKEFVPDTIFNWINKKGKV</sequence>
<feature type="site" description="Transition state stabilizer" evidence="9">
    <location>
        <position position="17"/>
    </location>
</feature>
<evidence type="ECO:0000313" key="11">
    <source>
        <dbReference type="EMBL" id="RZF22438.1"/>
    </source>
</evidence>
<evidence type="ECO:0000256" key="4">
    <source>
        <dbReference type="ARBA" id="ARBA00022741"/>
    </source>
</evidence>
<comment type="cofactor">
    <cofactor evidence="9">
        <name>Mg(2+)</name>
        <dbReference type="ChEBI" id="CHEBI:18420"/>
    </cofactor>
</comment>
<evidence type="ECO:0000256" key="3">
    <source>
        <dbReference type="ARBA" id="ARBA00022695"/>
    </source>
</evidence>
<evidence type="ECO:0000313" key="12">
    <source>
        <dbReference type="Proteomes" id="UP000443582"/>
    </source>
</evidence>
<name>A0ABY0IHL2_9BACT</name>
<comment type="catalytic activity">
    <reaction evidence="8 9">
        <text>(R)-4'-phosphopantetheine + ATP + H(+) = 3'-dephospho-CoA + diphosphate</text>
        <dbReference type="Rhea" id="RHEA:19801"/>
        <dbReference type="ChEBI" id="CHEBI:15378"/>
        <dbReference type="ChEBI" id="CHEBI:30616"/>
        <dbReference type="ChEBI" id="CHEBI:33019"/>
        <dbReference type="ChEBI" id="CHEBI:57328"/>
        <dbReference type="ChEBI" id="CHEBI:61723"/>
        <dbReference type="EC" id="2.7.7.3"/>
    </reaction>
</comment>
<evidence type="ECO:0000256" key="2">
    <source>
        <dbReference type="ARBA" id="ARBA00022679"/>
    </source>
</evidence>
<dbReference type="SUPFAM" id="SSF52374">
    <property type="entry name" value="Nucleotidylyl transferase"/>
    <property type="match status" value="1"/>
</dbReference>
<evidence type="ECO:0000256" key="1">
    <source>
        <dbReference type="ARBA" id="ARBA00022490"/>
    </source>
</evidence>
<dbReference type="Gene3D" id="3.40.50.620">
    <property type="entry name" value="HUPs"/>
    <property type="match status" value="1"/>
</dbReference>
<evidence type="ECO:0000256" key="8">
    <source>
        <dbReference type="ARBA" id="ARBA00029346"/>
    </source>
</evidence>
<dbReference type="GO" id="GO:0004595">
    <property type="term" value="F:pantetheine-phosphate adenylyltransferase activity"/>
    <property type="evidence" value="ECO:0007669"/>
    <property type="project" value="UniProtKB-EC"/>
</dbReference>
<feature type="binding site" evidence="9">
    <location>
        <position position="9"/>
    </location>
    <ligand>
        <name>substrate</name>
    </ligand>
</feature>
<dbReference type="PANTHER" id="PTHR21342:SF1">
    <property type="entry name" value="PHOSPHOPANTETHEINE ADENYLYLTRANSFERASE"/>
    <property type="match status" value="1"/>
</dbReference>
<accession>A0ABY0IHL2</accession>
<keyword evidence="4 9" id="KW-0547">Nucleotide-binding</keyword>
<dbReference type="RefSeq" id="WP_114705383.1">
    <property type="nucleotide sequence ID" value="NZ_QDKL01000001.1"/>
</dbReference>
<reference evidence="12" key="1">
    <citation type="journal article" date="2019" name="Int. J. Syst. Evol. Microbiol.">
        <title>Halobacteriovorax valvorus sp. nov., a novel prokaryotic predator isolated from coastal seawater of China.</title>
        <authorList>
            <person name="Chen M.-X."/>
        </authorList>
    </citation>
    <scope>NUCLEOTIDE SEQUENCE [LARGE SCALE GENOMIC DNA]</scope>
    <source>
        <strain evidence="12">BL9</strain>
    </source>
</reference>
<feature type="binding site" evidence="9">
    <location>
        <position position="98"/>
    </location>
    <ligand>
        <name>ATP</name>
        <dbReference type="ChEBI" id="CHEBI:30616"/>
    </ligand>
</feature>
<feature type="binding site" evidence="9">
    <location>
        <begin position="9"/>
        <end position="10"/>
    </location>
    <ligand>
        <name>ATP</name>
        <dbReference type="ChEBI" id="CHEBI:30616"/>
    </ligand>
</feature>
<keyword evidence="3 9" id="KW-0548">Nucleotidyltransferase</keyword>
<dbReference type="NCBIfam" id="TIGR01510">
    <property type="entry name" value="coaD_prev_kdtB"/>
    <property type="match status" value="1"/>
</dbReference>
<feature type="binding site" evidence="9">
    <location>
        <position position="87"/>
    </location>
    <ligand>
        <name>substrate</name>
    </ligand>
</feature>
<feature type="domain" description="Cytidyltransferase-like" evidence="10">
    <location>
        <begin position="5"/>
        <end position="133"/>
    </location>
</feature>
<evidence type="ECO:0000259" key="10">
    <source>
        <dbReference type="Pfam" id="PF01467"/>
    </source>
</evidence>
<comment type="caution">
    <text evidence="11">The sequence shown here is derived from an EMBL/GenBank/DDBJ whole genome shotgun (WGS) entry which is preliminary data.</text>
</comment>
<dbReference type="EC" id="2.7.7.3" evidence="9"/>
<keyword evidence="1 9" id="KW-0963">Cytoplasm</keyword>
<keyword evidence="6 9" id="KW-0460">Magnesium</keyword>
<dbReference type="InterPro" id="IPR004821">
    <property type="entry name" value="Cyt_trans-like"/>
</dbReference>
<gene>
    <name evidence="9" type="primary">coaD</name>
    <name evidence="11" type="ORF">DAY19_01315</name>
</gene>
<dbReference type="CDD" id="cd02163">
    <property type="entry name" value="PPAT"/>
    <property type="match status" value="1"/>
</dbReference>
<comment type="similarity">
    <text evidence="9">Belongs to the bacterial CoaD family.</text>
</comment>
<evidence type="ECO:0000256" key="5">
    <source>
        <dbReference type="ARBA" id="ARBA00022840"/>
    </source>
</evidence>
<keyword evidence="7 9" id="KW-0173">Coenzyme A biosynthesis</keyword>
<feature type="binding site" evidence="9">
    <location>
        <begin position="88"/>
        <end position="90"/>
    </location>
    <ligand>
        <name>ATP</name>
        <dbReference type="ChEBI" id="CHEBI:30616"/>
    </ligand>
</feature>
<keyword evidence="5 9" id="KW-0067">ATP-binding</keyword>
<feature type="binding site" evidence="9">
    <location>
        <position position="17"/>
    </location>
    <ligand>
        <name>ATP</name>
        <dbReference type="ChEBI" id="CHEBI:30616"/>
    </ligand>
</feature>
<dbReference type="PRINTS" id="PR01020">
    <property type="entry name" value="LPSBIOSNTHSS"/>
</dbReference>
<dbReference type="PANTHER" id="PTHR21342">
    <property type="entry name" value="PHOSPHOPANTETHEINE ADENYLYLTRANSFERASE"/>
    <property type="match status" value="1"/>
</dbReference>
<dbReference type="NCBIfam" id="TIGR00125">
    <property type="entry name" value="cyt_tran_rel"/>
    <property type="match status" value="1"/>
</dbReference>
<feature type="binding site" evidence="9">
    <location>
        <begin position="123"/>
        <end position="129"/>
    </location>
    <ligand>
        <name>ATP</name>
        <dbReference type="ChEBI" id="CHEBI:30616"/>
    </ligand>
</feature>
<proteinExistence type="inferred from homology"/>
<dbReference type="InterPro" id="IPR014729">
    <property type="entry name" value="Rossmann-like_a/b/a_fold"/>
</dbReference>
<protein>
    <recommendedName>
        <fullName evidence="9">Phosphopantetheine adenylyltransferase</fullName>
        <ecNumber evidence="9">2.7.7.3</ecNumber>
    </recommendedName>
    <alternativeName>
        <fullName evidence="9">Dephospho-CoA pyrophosphorylase</fullName>
    </alternativeName>
    <alternativeName>
        <fullName evidence="9">Pantetheine-phosphate adenylyltransferase</fullName>
        <shortName evidence="9">PPAT</shortName>
    </alternativeName>
</protein>
<dbReference type="HAMAP" id="MF_00151">
    <property type="entry name" value="PPAT_bact"/>
    <property type="match status" value="1"/>
</dbReference>
<comment type="subunit">
    <text evidence="9">Homohexamer.</text>
</comment>
<comment type="subcellular location">
    <subcellularLocation>
        <location evidence="9">Cytoplasm</location>
    </subcellularLocation>
</comment>
<feature type="binding site" evidence="9">
    <location>
        <position position="73"/>
    </location>
    <ligand>
        <name>substrate</name>
    </ligand>
</feature>
<keyword evidence="2 9" id="KW-0808">Transferase</keyword>
<dbReference type="InterPro" id="IPR001980">
    <property type="entry name" value="PPAT"/>
</dbReference>
<comment type="pathway">
    <text evidence="9">Cofactor biosynthesis; coenzyme A biosynthesis; CoA from (R)-pantothenate: step 4/5.</text>
</comment>
<dbReference type="EMBL" id="QDKL01000001">
    <property type="protein sequence ID" value="RZF22438.1"/>
    <property type="molecule type" value="Genomic_DNA"/>
</dbReference>
<comment type="function">
    <text evidence="9">Reversibly transfers an adenylyl group from ATP to 4'-phosphopantetheine, yielding dephospho-CoA (dPCoA) and pyrophosphate.</text>
</comment>
<feature type="binding site" evidence="9">
    <location>
        <position position="41"/>
    </location>
    <ligand>
        <name>substrate</name>
    </ligand>
</feature>
<organism evidence="11 12">
    <name type="scientific">Halobacteriovorax vibrionivorans</name>
    <dbReference type="NCBI Taxonomy" id="2152716"/>
    <lineage>
        <taxon>Bacteria</taxon>
        <taxon>Pseudomonadati</taxon>
        <taxon>Bdellovibrionota</taxon>
        <taxon>Bacteriovoracia</taxon>
        <taxon>Bacteriovoracales</taxon>
        <taxon>Halobacteriovoraceae</taxon>
        <taxon>Halobacteriovorax</taxon>
    </lineage>
</organism>
<evidence type="ECO:0000256" key="7">
    <source>
        <dbReference type="ARBA" id="ARBA00022993"/>
    </source>
</evidence>
<dbReference type="Pfam" id="PF01467">
    <property type="entry name" value="CTP_transf_like"/>
    <property type="match status" value="1"/>
</dbReference>
<evidence type="ECO:0000256" key="6">
    <source>
        <dbReference type="ARBA" id="ARBA00022842"/>
    </source>
</evidence>